<dbReference type="PANTHER" id="PTHR36933">
    <property type="entry name" value="SLL0788 PROTEIN"/>
    <property type="match status" value="1"/>
</dbReference>
<dbReference type="STRING" id="2017.SAMN05444320_108272"/>
<evidence type="ECO:0000256" key="2">
    <source>
        <dbReference type="SAM" id="SignalP"/>
    </source>
</evidence>
<dbReference type="PROSITE" id="PS51257">
    <property type="entry name" value="PROKAR_LIPOPROTEIN"/>
    <property type="match status" value="1"/>
</dbReference>
<accession>A0A1M5JG21</accession>
<feature type="domain" description="DUF305" evidence="3">
    <location>
        <begin position="61"/>
        <end position="208"/>
    </location>
</feature>
<evidence type="ECO:0000313" key="4">
    <source>
        <dbReference type="EMBL" id="SHG39497.1"/>
    </source>
</evidence>
<dbReference type="EMBL" id="FQVN01000008">
    <property type="protein sequence ID" value="SHG39497.1"/>
    <property type="molecule type" value="Genomic_DNA"/>
</dbReference>
<protein>
    <submittedName>
        <fullName evidence="4">Uncharacterized conserved protein, DUF305 family</fullName>
    </submittedName>
</protein>
<dbReference type="PANTHER" id="PTHR36933:SF1">
    <property type="entry name" value="SLL0788 PROTEIN"/>
    <property type="match status" value="1"/>
</dbReference>
<evidence type="ECO:0000259" key="3">
    <source>
        <dbReference type="Pfam" id="PF03713"/>
    </source>
</evidence>
<feature type="region of interest" description="Disordered" evidence="1">
    <location>
        <begin position="30"/>
        <end position="52"/>
    </location>
</feature>
<dbReference type="RefSeq" id="WP_073487350.1">
    <property type="nucleotide sequence ID" value="NZ_FQVN01000008.1"/>
</dbReference>
<dbReference type="Proteomes" id="UP000184501">
    <property type="component" value="Unassembled WGS sequence"/>
</dbReference>
<reference evidence="4 5" key="1">
    <citation type="submission" date="2016-11" db="EMBL/GenBank/DDBJ databases">
        <authorList>
            <person name="Jaros S."/>
            <person name="Januszkiewicz K."/>
            <person name="Wedrychowicz H."/>
        </authorList>
    </citation>
    <scope>NUCLEOTIDE SEQUENCE [LARGE SCALE GENOMIC DNA]</scope>
    <source>
        <strain evidence="4 5">DSM 44523</strain>
    </source>
</reference>
<sequence length="217" mass="22843">MRRKTVRGKNTVLAVLATGLLLTAGCANSEQASDGTPTAAGATASGGTTTSGAVRQHNQADIAFAQQMIPHHAQAVEMAKLVAGRDAGQKVVDLARRVEQAQQPEIDQMTAWLREWGAAPTTTADGHAGHSGHGGAGMMSEQQMTALRAARGAEFDRQWVRMMIEHHRGAVEMARTEQAQGASLEARALAGRIIDAQQAEIAEMTALLDQGQGQSQG</sequence>
<keyword evidence="5" id="KW-1185">Reference proteome</keyword>
<name>A0A1M5JG21_STRHI</name>
<evidence type="ECO:0000256" key="1">
    <source>
        <dbReference type="SAM" id="MobiDB-lite"/>
    </source>
</evidence>
<feature type="compositionally biased region" description="Low complexity" evidence="1">
    <location>
        <begin position="32"/>
        <end position="52"/>
    </location>
</feature>
<feature type="chain" id="PRO_5012002400" evidence="2">
    <location>
        <begin position="33"/>
        <end position="217"/>
    </location>
</feature>
<gene>
    <name evidence="4" type="ORF">SAMN05444320_108272</name>
</gene>
<evidence type="ECO:0000313" key="5">
    <source>
        <dbReference type="Proteomes" id="UP000184501"/>
    </source>
</evidence>
<keyword evidence="2" id="KW-0732">Signal</keyword>
<organism evidence="4 5">
    <name type="scientific">Streptoalloteichus hindustanus</name>
    <dbReference type="NCBI Taxonomy" id="2017"/>
    <lineage>
        <taxon>Bacteria</taxon>
        <taxon>Bacillati</taxon>
        <taxon>Actinomycetota</taxon>
        <taxon>Actinomycetes</taxon>
        <taxon>Pseudonocardiales</taxon>
        <taxon>Pseudonocardiaceae</taxon>
        <taxon>Streptoalloteichus</taxon>
    </lineage>
</organism>
<dbReference type="InterPro" id="IPR012347">
    <property type="entry name" value="Ferritin-like"/>
</dbReference>
<dbReference type="AlphaFoldDB" id="A0A1M5JG21"/>
<proteinExistence type="predicted"/>
<dbReference type="Gene3D" id="1.20.1260.10">
    <property type="match status" value="1"/>
</dbReference>
<dbReference type="Pfam" id="PF03713">
    <property type="entry name" value="DUF305"/>
    <property type="match status" value="1"/>
</dbReference>
<dbReference type="InterPro" id="IPR005183">
    <property type="entry name" value="DUF305_CopM-like"/>
</dbReference>
<feature type="signal peptide" evidence="2">
    <location>
        <begin position="1"/>
        <end position="32"/>
    </location>
</feature>